<keyword evidence="5" id="KW-1185">Reference proteome</keyword>
<evidence type="ECO:0000313" key="5">
    <source>
        <dbReference type="Proteomes" id="UP000016934"/>
    </source>
</evidence>
<reference evidence="5" key="2">
    <citation type="journal article" date="2013" name="PLoS Genet.">
        <title>Comparative genome structure, secondary metabolite, and effector coding capacity across Cochliobolus pathogens.</title>
        <authorList>
            <person name="Condon B.J."/>
            <person name="Leng Y."/>
            <person name="Wu D."/>
            <person name="Bushley K.E."/>
            <person name="Ohm R.A."/>
            <person name="Otillar R."/>
            <person name="Martin J."/>
            <person name="Schackwitz W."/>
            <person name="Grimwood J."/>
            <person name="MohdZainudin N."/>
            <person name="Xue C."/>
            <person name="Wang R."/>
            <person name="Manning V.A."/>
            <person name="Dhillon B."/>
            <person name="Tu Z.J."/>
            <person name="Steffenson B.J."/>
            <person name="Salamov A."/>
            <person name="Sun H."/>
            <person name="Lowry S."/>
            <person name="LaButti K."/>
            <person name="Han J."/>
            <person name="Copeland A."/>
            <person name="Lindquist E."/>
            <person name="Barry K."/>
            <person name="Schmutz J."/>
            <person name="Baker S.E."/>
            <person name="Ciuffetti L.M."/>
            <person name="Grigoriev I.V."/>
            <person name="Zhong S."/>
            <person name="Turgeon B.G."/>
        </authorList>
    </citation>
    <scope>NUCLEOTIDE SEQUENCE [LARGE SCALE GENOMIC DNA]</scope>
    <source>
        <strain evidence="5">ND90Pr / ATCC 201652</strain>
    </source>
</reference>
<dbReference type="PRINTS" id="PR00081">
    <property type="entry name" value="GDHRDH"/>
</dbReference>
<keyword evidence="2" id="KW-0521">NADP</keyword>
<dbReference type="InterPro" id="IPR002347">
    <property type="entry name" value="SDR_fam"/>
</dbReference>
<dbReference type="HOGENOM" id="CLU_010194_44_6_1"/>
<dbReference type="GeneID" id="19138624"/>
<dbReference type="STRING" id="665912.M2T1Z6"/>
<gene>
    <name evidence="4" type="ORF">COCSADRAFT_359487</name>
</gene>
<evidence type="ECO:0000256" key="2">
    <source>
        <dbReference type="ARBA" id="ARBA00022857"/>
    </source>
</evidence>
<dbReference type="AlphaFoldDB" id="M2T1Z6"/>
<accession>M2T1Z6</accession>
<dbReference type="Gene3D" id="3.40.50.720">
    <property type="entry name" value="NAD(P)-binding Rossmann-like Domain"/>
    <property type="match status" value="1"/>
</dbReference>
<dbReference type="Pfam" id="PF00106">
    <property type="entry name" value="adh_short"/>
    <property type="match status" value="1"/>
</dbReference>
<proteinExistence type="inferred from homology"/>
<dbReference type="Proteomes" id="UP000016934">
    <property type="component" value="Unassembled WGS sequence"/>
</dbReference>
<dbReference type="KEGG" id="bsc:COCSADRAFT_359487"/>
<evidence type="ECO:0000256" key="3">
    <source>
        <dbReference type="ARBA" id="ARBA00023002"/>
    </source>
</evidence>
<dbReference type="InterPro" id="IPR036291">
    <property type="entry name" value="NAD(P)-bd_dom_sf"/>
</dbReference>
<keyword evidence="3" id="KW-0560">Oxidoreductase</keyword>
<dbReference type="GO" id="GO:0016491">
    <property type="term" value="F:oxidoreductase activity"/>
    <property type="evidence" value="ECO:0007669"/>
    <property type="project" value="UniProtKB-KW"/>
</dbReference>
<dbReference type="PANTHER" id="PTHR24320">
    <property type="entry name" value="RETINOL DEHYDROGENASE"/>
    <property type="match status" value="1"/>
</dbReference>
<dbReference type="eggNOG" id="KOG1208">
    <property type="taxonomic scope" value="Eukaryota"/>
</dbReference>
<dbReference type="EMBL" id="KB445645">
    <property type="protein sequence ID" value="EMD63221.1"/>
    <property type="molecule type" value="Genomic_DNA"/>
</dbReference>
<organism evidence="4 5">
    <name type="scientific">Cochliobolus sativus (strain ND90Pr / ATCC 201652)</name>
    <name type="common">Common root rot and spot blotch fungus</name>
    <name type="synonym">Bipolaris sorokiniana</name>
    <dbReference type="NCBI Taxonomy" id="665912"/>
    <lineage>
        <taxon>Eukaryota</taxon>
        <taxon>Fungi</taxon>
        <taxon>Dikarya</taxon>
        <taxon>Ascomycota</taxon>
        <taxon>Pezizomycotina</taxon>
        <taxon>Dothideomycetes</taxon>
        <taxon>Pleosporomycetidae</taxon>
        <taxon>Pleosporales</taxon>
        <taxon>Pleosporineae</taxon>
        <taxon>Pleosporaceae</taxon>
        <taxon>Bipolaris</taxon>
    </lineage>
</organism>
<evidence type="ECO:0000313" key="4">
    <source>
        <dbReference type="EMBL" id="EMD63221.1"/>
    </source>
</evidence>
<dbReference type="PANTHER" id="PTHR24320:SF236">
    <property type="entry name" value="SHORT-CHAIN DEHYDROGENASE-RELATED"/>
    <property type="match status" value="1"/>
</dbReference>
<comment type="similarity">
    <text evidence="1">Belongs to the short-chain dehydrogenases/reductases (SDR) family.</text>
</comment>
<dbReference type="OMA" id="GTSKAFW"/>
<dbReference type="OrthoDB" id="191139at2759"/>
<protein>
    <submittedName>
        <fullName evidence="4">Uncharacterized protein</fullName>
    </submittedName>
</protein>
<sequence>MASQLSKAFLPAPKFTEENVPDLTSKVYIVTGASAGLGKELASLLYSRNCTVYVVARSAEKANTAISWIKERHPNATGQLHFLKLDFNDLRGIKSSTEEFLNRERRLDGSKTEQGYELQIGTNCLAPFLFTKLITPILVQTAKSSPPGSVRVIWVSSSAAEVVAPWGGVDMDNLDFKKDQSATTKYATSKAGNVLHAIEHQRRYRNEGVVSTALHPGLLKSDLTRHSGALLSLLSRPFQHAPVYGAYTELFVGLAPEAANLKEEDWVIPWGRIVEVRKDLVTDGKAGPFWEWSEKQVEPYT</sequence>
<name>M2T1Z6_COCSN</name>
<reference evidence="4 5" key="1">
    <citation type="journal article" date="2012" name="PLoS Pathog.">
        <title>Diverse lifestyles and strategies of plant pathogenesis encoded in the genomes of eighteen Dothideomycetes fungi.</title>
        <authorList>
            <person name="Ohm R.A."/>
            <person name="Feau N."/>
            <person name="Henrissat B."/>
            <person name="Schoch C.L."/>
            <person name="Horwitz B.A."/>
            <person name="Barry K.W."/>
            <person name="Condon B.J."/>
            <person name="Copeland A.C."/>
            <person name="Dhillon B."/>
            <person name="Glaser F."/>
            <person name="Hesse C.N."/>
            <person name="Kosti I."/>
            <person name="LaButti K."/>
            <person name="Lindquist E.A."/>
            <person name="Lucas S."/>
            <person name="Salamov A.A."/>
            <person name="Bradshaw R.E."/>
            <person name="Ciuffetti L."/>
            <person name="Hamelin R.C."/>
            <person name="Kema G.H.J."/>
            <person name="Lawrence C."/>
            <person name="Scott J.A."/>
            <person name="Spatafora J.W."/>
            <person name="Turgeon B.G."/>
            <person name="de Wit P.J.G.M."/>
            <person name="Zhong S."/>
            <person name="Goodwin S.B."/>
            <person name="Grigoriev I.V."/>
        </authorList>
    </citation>
    <scope>NUCLEOTIDE SEQUENCE [LARGE SCALE GENOMIC DNA]</scope>
    <source>
        <strain evidence="5">ND90Pr / ATCC 201652</strain>
    </source>
</reference>
<dbReference type="RefSeq" id="XP_007701437.1">
    <property type="nucleotide sequence ID" value="XM_007703247.1"/>
</dbReference>
<dbReference type="SUPFAM" id="SSF51735">
    <property type="entry name" value="NAD(P)-binding Rossmann-fold domains"/>
    <property type="match status" value="1"/>
</dbReference>
<evidence type="ECO:0000256" key="1">
    <source>
        <dbReference type="ARBA" id="ARBA00006484"/>
    </source>
</evidence>